<dbReference type="AlphaFoldDB" id="A0A7V8J442"/>
<feature type="chain" id="PRO_5030644307" evidence="1">
    <location>
        <begin position="19"/>
        <end position="97"/>
    </location>
</feature>
<dbReference type="Proteomes" id="UP000442695">
    <property type="component" value="Unassembled WGS sequence"/>
</dbReference>
<comment type="caution">
    <text evidence="2">The sequence shown here is derived from an EMBL/GenBank/DDBJ whole genome shotgun (WGS) entry which is preliminary data.</text>
</comment>
<evidence type="ECO:0000256" key="1">
    <source>
        <dbReference type="SAM" id="SignalP"/>
    </source>
</evidence>
<evidence type="ECO:0000313" key="3">
    <source>
        <dbReference type="Proteomes" id="UP000442695"/>
    </source>
</evidence>
<accession>A0A7V8J442</accession>
<feature type="signal peptide" evidence="1">
    <location>
        <begin position="1"/>
        <end position="18"/>
    </location>
</feature>
<protein>
    <submittedName>
        <fullName evidence="2">Uncharacterized protein</fullName>
    </submittedName>
</protein>
<dbReference type="RefSeq" id="WP_156859016.1">
    <property type="nucleotide sequence ID" value="NZ_WOWR01000015.1"/>
</dbReference>
<dbReference type="EMBL" id="WOWR01000015">
    <property type="protein sequence ID" value="KAF0254284.1"/>
    <property type="molecule type" value="Genomic_DNA"/>
</dbReference>
<evidence type="ECO:0000313" key="2">
    <source>
        <dbReference type="EMBL" id="KAF0254284.1"/>
    </source>
</evidence>
<proteinExistence type="predicted"/>
<gene>
    <name evidence="2" type="ORF">GN299_13590</name>
</gene>
<organism evidence="2 3">
    <name type="scientific">Pseudomonas putida</name>
    <name type="common">Arthrobacter siderocapsulatus</name>
    <dbReference type="NCBI Taxonomy" id="303"/>
    <lineage>
        <taxon>Bacteria</taxon>
        <taxon>Pseudomonadati</taxon>
        <taxon>Pseudomonadota</taxon>
        <taxon>Gammaproteobacteria</taxon>
        <taxon>Pseudomonadales</taxon>
        <taxon>Pseudomonadaceae</taxon>
        <taxon>Pseudomonas</taxon>
    </lineage>
</organism>
<keyword evidence="1" id="KW-0732">Signal</keyword>
<reference evidence="2 3" key="1">
    <citation type="submission" date="2019-12" db="EMBL/GenBank/DDBJ databases">
        <authorList>
            <person name="Woiski C."/>
        </authorList>
    </citation>
    <scope>NUCLEOTIDE SEQUENCE [LARGE SCALE GENOMIC DNA]</scope>
    <source>
        <strain evidence="2 3">BOE100</strain>
    </source>
</reference>
<sequence>MKLIIAASFSLLAGIAHAESKLDIPVEVSTVEIAQQPRWEVVRNVSHGEATTIVATGERAGGMCHELAVEKVVVCVFRGPMGVGYDWEKVIKQMGAS</sequence>
<name>A0A7V8J442_PSEPU</name>